<evidence type="ECO:0000313" key="3">
    <source>
        <dbReference type="Proteomes" id="UP000289729"/>
    </source>
</evidence>
<organism evidence="2">
    <name type="scientific">Cacao bacilliform Sri Lanka virus</name>
    <dbReference type="NCBI Taxonomy" id="2056878"/>
    <lineage>
        <taxon>Viruses</taxon>
        <taxon>Riboviria</taxon>
        <taxon>Pararnavirae</taxon>
        <taxon>Artverviricota</taxon>
        <taxon>Revtraviricetes</taxon>
        <taxon>Ortervirales</taxon>
        <taxon>Caulimoviridae</taxon>
        <taxon>Badnavirus</taxon>
        <taxon>Badnavirus theobromae</taxon>
    </lineage>
</organism>
<protein>
    <submittedName>
        <fullName evidence="2">ORFY protein</fullName>
    </submittedName>
</protein>
<name>A0A2H4U994_9VIRU</name>
<evidence type="ECO:0000313" key="2">
    <source>
        <dbReference type="EMBL" id="ATZ69531.1"/>
    </source>
</evidence>
<dbReference type="Proteomes" id="UP000289729">
    <property type="component" value="Segment"/>
</dbReference>
<keyword evidence="3" id="KW-1185">Reference proteome</keyword>
<dbReference type="KEGG" id="vg:41701576"/>
<proteinExistence type="predicted"/>
<dbReference type="RefSeq" id="YP_009553549.1">
    <property type="nucleotide sequence ID" value="NC_040809.1"/>
</dbReference>
<feature type="compositionally biased region" description="Polar residues" evidence="1">
    <location>
        <begin position="8"/>
        <end position="31"/>
    </location>
</feature>
<reference evidence="2" key="1">
    <citation type="journal article" date="2017" name="Virus Res.">
        <title>Next generation sequencing elucidates cacao badnavirus diversity and reveals the existence of more than ten viral species.</title>
        <authorList>
            <person name="Muller E."/>
            <person name="Ravel S."/>
            <person name="Agret C."/>
            <person name="Abrokwah F."/>
            <person name="Dzahini-Obiatey H."/>
            <person name="Galyuon I."/>
            <person name="Kouakou K."/>
            <person name="Jeyaseelan E.C."/>
            <person name="Allainguillaume J."/>
            <person name="Wetten A."/>
        </authorList>
    </citation>
    <scope>NUCLEOTIDE SEQUENCE [LARGE SCALE GENOMIC DNA]</scope>
    <source>
        <strain evidence="2">A</strain>
    </source>
</reference>
<feature type="region of interest" description="Disordered" evidence="1">
    <location>
        <begin position="1"/>
        <end position="31"/>
    </location>
</feature>
<evidence type="ECO:0000256" key="1">
    <source>
        <dbReference type="SAM" id="MobiDB-lite"/>
    </source>
</evidence>
<dbReference type="EMBL" id="MF642736">
    <property type="protein sequence ID" value="ATZ69531.1"/>
    <property type="molecule type" value="Genomic_DNA"/>
</dbReference>
<dbReference type="GeneID" id="41701576"/>
<sequence length="133" mass="15043">MSARRSDTGSSSEANQGSSANDADPGFSTTQELWELLKPSKPITMSEDLSNRRRFTEIQKRAKERAKAAVESALSEYEGILSIRREATRQLATNDNAWGDVLPLRVEEIREIKRAKHDLYLALDKSTQYAHLY</sequence>
<accession>A0A2H4U994</accession>